<name>X6N5P4_RETFI</name>
<evidence type="ECO:0000256" key="1">
    <source>
        <dbReference type="SAM" id="MobiDB-lite"/>
    </source>
</evidence>
<evidence type="ECO:0000313" key="2">
    <source>
        <dbReference type="EMBL" id="ETO21069.1"/>
    </source>
</evidence>
<dbReference type="AlphaFoldDB" id="X6N5P4"/>
<dbReference type="EMBL" id="ASPP01011967">
    <property type="protein sequence ID" value="ETO21069.1"/>
    <property type="molecule type" value="Genomic_DNA"/>
</dbReference>
<protein>
    <submittedName>
        <fullName evidence="2">Uncharacterized protein</fullName>
    </submittedName>
</protein>
<evidence type="ECO:0000313" key="3">
    <source>
        <dbReference type="Proteomes" id="UP000023152"/>
    </source>
</evidence>
<gene>
    <name evidence="2" type="ORF">RFI_16136</name>
</gene>
<comment type="caution">
    <text evidence="2">The sequence shown here is derived from an EMBL/GenBank/DDBJ whole genome shotgun (WGS) entry which is preliminary data.</text>
</comment>
<sequence length="159" mass="18569">MSQAPATASNAIRQVPYEYYTPRLLPPVVFSDDEREPGEKETSQVDSSDTKQEIKEEKASEEDNSGLEERIKAQKRAYEQRKQETQNMRLKPKKKDPSNGELTPIFRLVHAIVRREHDIFDDLINRIDINEKGQMGWSRTCFLFFAISLHFEAKRVKQK</sequence>
<feature type="compositionally biased region" description="Basic and acidic residues" evidence="1">
    <location>
        <begin position="67"/>
        <end position="84"/>
    </location>
</feature>
<feature type="compositionally biased region" description="Basic and acidic residues" evidence="1">
    <location>
        <begin position="37"/>
        <end position="58"/>
    </location>
</feature>
<feature type="region of interest" description="Disordered" evidence="1">
    <location>
        <begin position="28"/>
        <end position="99"/>
    </location>
</feature>
<organism evidence="2 3">
    <name type="scientific">Reticulomyxa filosa</name>
    <dbReference type="NCBI Taxonomy" id="46433"/>
    <lineage>
        <taxon>Eukaryota</taxon>
        <taxon>Sar</taxon>
        <taxon>Rhizaria</taxon>
        <taxon>Retaria</taxon>
        <taxon>Foraminifera</taxon>
        <taxon>Monothalamids</taxon>
        <taxon>Reticulomyxidae</taxon>
        <taxon>Reticulomyxa</taxon>
    </lineage>
</organism>
<accession>X6N5P4</accession>
<proteinExistence type="predicted"/>
<reference evidence="2 3" key="1">
    <citation type="journal article" date="2013" name="Curr. Biol.">
        <title>The Genome of the Foraminiferan Reticulomyxa filosa.</title>
        <authorList>
            <person name="Glockner G."/>
            <person name="Hulsmann N."/>
            <person name="Schleicher M."/>
            <person name="Noegel A.A."/>
            <person name="Eichinger L."/>
            <person name="Gallinger C."/>
            <person name="Pawlowski J."/>
            <person name="Sierra R."/>
            <person name="Euteneuer U."/>
            <person name="Pillet L."/>
            <person name="Moustafa A."/>
            <person name="Platzer M."/>
            <person name="Groth M."/>
            <person name="Szafranski K."/>
            <person name="Schliwa M."/>
        </authorList>
    </citation>
    <scope>NUCLEOTIDE SEQUENCE [LARGE SCALE GENOMIC DNA]</scope>
</reference>
<dbReference type="Proteomes" id="UP000023152">
    <property type="component" value="Unassembled WGS sequence"/>
</dbReference>
<keyword evidence="3" id="KW-1185">Reference proteome</keyword>